<organism evidence="2 3">
    <name type="scientific">Rudanella paleaurantiibacter</name>
    <dbReference type="NCBI Taxonomy" id="2614655"/>
    <lineage>
        <taxon>Bacteria</taxon>
        <taxon>Pseudomonadati</taxon>
        <taxon>Bacteroidota</taxon>
        <taxon>Cytophagia</taxon>
        <taxon>Cytophagales</taxon>
        <taxon>Cytophagaceae</taxon>
        <taxon>Rudanella</taxon>
    </lineage>
</organism>
<accession>A0A7J5TWM6</accession>
<keyword evidence="3" id="KW-1185">Reference proteome</keyword>
<dbReference type="Proteomes" id="UP000488299">
    <property type="component" value="Unassembled WGS sequence"/>
</dbReference>
<gene>
    <name evidence="2" type="ORF">F5984_15415</name>
</gene>
<keyword evidence="1" id="KW-0812">Transmembrane</keyword>
<feature type="transmembrane region" description="Helical" evidence="1">
    <location>
        <begin position="115"/>
        <end position="134"/>
    </location>
</feature>
<evidence type="ECO:0000256" key="1">
    <source>
        <dbReference type="SAM" id="Phobius"/>
    </source>
</evidence>
<proteinExistence type="predicted"/>
<reference evidence="2 3" key="1">
    <citation type="submission" date="2019-10" db="EMBL/GenBank/DDBJ databases">
        <title>Rudanella paleaurantiibacter sp. nov., isolated from sludge.</title>
        <authorList>
            <person name="Xu S.Q."/>
        </authorList>
    </citation>
    <scope>NUCLEOTIDE SEQUENCE [LARGE SCALE GENOMIC DNA]</scope>
    <source>
        <strain evidence="2 3">HX-22-17</strain>
    </source>
</reference>
<name>A0A7J5TWM6_9BACT</name>
<dbReference type="RefSeq" id="WP_152125152.1">
    <property type="nucleotide sequence ID" value="NZ_WELI01000006.1"/>
</dbReference>
<protein>
    <submittedName>
        <fullName evidence="2">Uncharacterized protein</fullName>
    </submittedName>
</protein>
<keyword evidence="1" id="KW-1133">Transmembrane helix</keyword>
<evidence type="ECO:0000313" key="3">
    <source>
        <dbReference type="Proteomes" id="UP000488299"/>
    </source>
</evidence>
<dbReference type="AlphaFoldDB" id="A0A7J5TWM6"/>
<keyword evidence="1" id="KW-0472">Membrane</keyword>
<dbReference type="EMBL" id="WELI01000006">
    <property type="protein sequence ID" value="KAB7729039.1"/>
    <property type="molecule type" value="Genomic_DNA"/>
</dbReference>
<feature type="transmembrane region" description="Helical" evidence="1">
    <location>
        <begin position="89"/>
        <end position="109"/>
    </location>
</feature>
<comment type="caution">
    <text evidence="2">The sequence shown here is derived from an EMBL/GenBank/DDBJ whole genome shotgun (WGS) entry which is preliminary data.</text>
</comment>
<sequence>MKFLTDRPDITAPKTVEQYNQLKNLLSALNQKQLTPDIIALIDREIDHINYANDTGKKLEKSVKAAENQIIKAVEKELKIVPRNYYKKLWTAFGFTAFGLPIGVSIGLLLKNIGLLALGLPIGMVIGFLVGSKLDKKAAEEGRQLDFEVKL</sequence>
<evidence type="ECO:0000313" key="2">
    <source>
        <dbReference type="EMBL" id="KAB7729039.1"/>
    </source>
</evidence>